<dbReference type="Proteomes" id="UP001175261">
    <property type="component" value="Unassembled WGS sequence"/>
</dbReference>
<reference evidence="2" key="1">
    <citation type="submission" date="2022-10" db="EMBL/GenBank/DDBJ databases">
        <title>Determination and structural analysis of whole genome sequence of Sarocladium strictum F4-1.</title>
        <authorList>
            <person name="Hu L."/>
            <person name="Jiang Y."/>
        </authorList>
    </citation>
    <scope>NUCLEOTIDE SEQUENCE</scope>
    <source>
        <strain evidence="2">F4-1</strain>
    </source>
</reference>
<keyword evidence="3" id="KW-1185">Reference proteome</keyword>
<sequence>MADRVHRITMFKLPKSEDQQVMIKAYEKLWAAQPKRDGKPYILSMTAGPAEANERSQGYTFVAKSEFASVEDMKFYDDECEVHMELKKTVMSLQLDGKPLMVYLKPKIVVGA</sequence>
<dbReference type="AlphaFoldDB" id="A0AA39GIT4"/>
<feature type="domain" description="Stress-response A/B barrel" evidence="1">
    <location>
        <begin position="5"/>
        <end position="104"/>
    </location>
</feature>
<dbReference type="SUPFAM" id="SSF54909">
    <property type="entry name" value="Dimeric alpha+beta barrel"/>
    <property type="match status" value="1"/>
</dbReference>
<dbReference type="EMBL" id="JAPDFR010000003">
    <property type="protein sequence ID" value="KAK0387806.1"/>
    <property type="molecule type" value="Genomic_DNA"/>
</dbReference>
<evidence type="ECO:0000313" key="2">
    <source>
        <dbReference type="EMBL" id="KAK0387806.1"/>
    </source>
</evidence>
<evidence type="ECO:0000259" key="1">
    <source>
        <dbReference type="PROSITE" id="PS51502"/>
    </source>
</evidence>
<dbReference type="SMART" id="SM00886">
    <property type="entry name" value="Dabb"/>
    <property type="match status" value="1"/>
</dbReference>
<dbReference type="PROSITE" id="PS51502">
    <property type="entry name" value="S_R_A_B_BARREL"/>
    <property type="match status" value="1"/>
</dbReference>
<dbReference type="Pfam" id="PF07876">
    <property type="entry name" value="Dabb"/>
    <property type="match status" value="1"/>
</dbReference>
<gene>
    <name evidence="2" type="ORF">NLU13_4051</name>
</gene>
<name>A0AA39GIT4_SARSR</name>
<dbReference type="InterPro" id="IPR011008">
    <property type="entry name" value="Dimeric_a/b-barrel"/>
</dbReference>
<proteinExistence type="predicted"/>
<dbReference type="InterPro" id="IPR013097">
    <property type="entry name" value="Dabb"/>
</dbReference>
<evidence type="ECO:0000313" key="3">
    <source>
        <dbReference type="Proteomes" id="UP001175261"/>
    </source>
</evidence>
<dbReference type="Gene3D" id="3.30.70.100">
    <property type="match status" value="1"/>
</dbReference>
<accession>A0AA39GIT4</accession>
<protein>
    <recommendedName>
        <fullName evidence="1">Stress-response A/B barrel domain-containing protein</fullName>
    </recommendedName>
</protein>
<comment type="caution">
    <text evidence="2">The sequence shown here is derived from an EMBL/GenBank/DDBJ whole genome shotgun (WGS) entry which is preliminary data.</text>
</comment>
<organism evidence="2 3">
    <name type="scientific">Sarocladium strictum</name>
    <name type="common">Black bundle disease fungus</name>
    <name type="synonym">Acremonium strictum</name>
    <dbReference type="NCBI Taxonomy" id="5046"/>
    <lineage>
        <taxon>Eukaryota</taxon>
        <taxon>Fungi</taxon>
        <taxon>Dikarya</taxon>
        <taxon>Ascomycota</taxon>
        <taxon>Pezizomycotina</taxon>
        <taxon>Sordariomycetes</taxon>
        <taxon>Hypocreomycetidae</taxon>
        <taxon>Hypocreales</taxon>
        <taxon>Sarocladiaceae</taxon>
        <taxon>Sarocladium</taxon>
    </lineage>
</organism>